<proteinExistence type="predicted"/>
<sequence>MRRAFRLCLSLLPLALLAAYAGWTQWQPQSHYLSDLRSSVTLNQGTPSTRGNLLGIQPELFSTDYQSSQHLYRKLAAHLEKARSEGLLNARSIVILPEHIGTWLVAAGEKPQVFAAETVDEAMLWLALNHPLDLLGALIASQGSDRLSDALFRMKAEQMANDYQSLFGGLAESFGVTLVAGSIVLPEPEVVDGILRIGDGPLYNVSLVFGPDGAPLGQPQRKVFPIPDETGFTAAAPSAALQVIDTPAGRLGVLICADSWYPDSYQPLAQAQVELVAVPAFLTGNQHWQKPWGGYTTFAGTPKDAATTAGSISEGEAWQRHSLPARLASTPARAGMTVFMRGQLWNLGSDGRSMLALPNQHLLAPDEPGTQLVNLWL</sequence>
<keyword evidence="1 4" id="KW-0378">Hydrolase</keyword>
<dbReference type="PROSITE" id="PS50263">
    <property type="entry name" value="CN_HYDROLASE"/>
    <property type="match status" value="1"/>
</dbReference>
<dbReference type="SUPFAM" id="SSF56317">
    <property type="entry name" value="Carbon-nitrogen hydrolase"/>
    <property type="match status" value="1"/>
</dbReference>
<protein>
    <submittedName>
        <fullName evidence="4">Putative amidohydrolase</fullName>
    </submittedName>
</protein>
<dbReference type="RefSeq" id="WP_184682975.1">
    <property type="nucleotide sequence ID" value="NZ_JACHLL010000003.1"/>
</dbReference>
<gene>
    <name evidence="4" type="ORF">HNP49_002058</name>
</gene>
<dbReference type="Gene3D" id="3.60.110.10">
    <property type="entry name" value="Carbon-nitrogen hydrolase"/>
    <property type="match status" value="1"/>
</dbReference>
<feature type="chain" id="PRO_5031300156" evidence="2">
    <location>
        <begin position="22"/>
        <end position="377"/>
    </location>
</feature>
<evidence type="ECO:0000259" key="3">
    <source>
        <dbReference type="PROSITE" id="PS50263"/>
    </source>
</evidence>
<dbReference type="PANTHER" id="PTHR43674">
    <property type="entry name" value="NITRILASE C965.09-RELATED"/>
    <property type="match status" value="1"/>
</dbReference>
<dbReference type="InterPro" id="IPR036526">
    <property type="entry name" value="C-N_Hydrolase_sf"/>
</dbReference>
<feature type="domain" description="CN hydrolase" evidence="3">
    <location>
        <begin position="109"/>
        <end position="377"/>
    </location>
</feature>
<dbReference type="EMBL" id="JACHLL010000003">
    <property type="protein sequence ID" value="MBB6341890.1"/>
    <property type="molecule type" value="Genomic_DNA"/>
</dbReference>
<dbReference type="PANTHER" id="PTHR43674:SF13">
    <property type="entry name" value="CN HYDROLASE DOMAIN-CONTAINING PROTEIN"/>
    <property type="match status" value="1"/>
</dbReference>
<keyword evidence="5" id="KW-1185">Reference proteome</keyword>
<reference evidence="4 5" key="1">
    <citation type="submission" date="2020-08" db="EMBL/GenBank/DDBJ databases">
        <title>Functional genomics of gut bacteria from endangered species of beetles.</title>
        <authorList>
            <person name="Carlos-Shanley C."/>
        </authorList>
    </citation>
    <scope>NUCLEOTIDE SEQUENCE [LARGE SCALE GENOMIC DNA]</scope>
    <source>
        <strain evidence="4 5">S00202</strain>
    </source>
</reference>
<evidence type="ECO:0000313" key="4">
    <source>
        <dbReference type="EMBL" id="MBB6341890.1"/>
    </source>
</evidence>
<dbReference type="InterPro" id="IPR003010">
    <property type="entry name" value="C-N_Hydrolase"/>
</dbReference>
<evidence type="ECO:0000256" key="1">
    <source>
        <dbReference type="ARBA" id="ARBA00022801"/>
    </source>
</evidence>
<dbReference type="Proteomes" id="UP000557193">
    <property type="component" value="Unassembled WGS sequence"/>
</dbReference>
<organism evidence="4 5">
    <name type="scientific">Pseudomonas fluvialis</name>
    <dbReference type="NCBI Taxonomy" id="1793966"/>
    <lineage>
        <taxon>Bacteria</taxon>
        <taxon>Pseudomonadati</taxon>
        <taxon>Pseudomonadota</taxon>
        <taxon>Gammaproteobacteria</taxon>
        <taxon>Pseudomonadales</taxon>
        <taxon>Pseudomonadaceae</taxon>
        <taxon>Pseudomonas</taxon>
    </lineage>
</organism>
<dbReference type="Pfam" id="PF00795">
    <property type="entry name" value="CN_hydrolase"/>
    <property type="match status" value="1"/>
</dbReference>
<accession>A0A7X0BSC7</accession>
<evidence type="ECO:0000313" key="5">
    <source>
        <dbReference type="Proteomes" id="UP000557193"/>
    </source>
</evidence>
<dbReference type="CDD" id="cd07197">
    <property type="entry name" value="nitrilase"/>
    <property type="match status" value="1"/>
</dbReference>
<dbReference type="GO" id="GO:0016811">
    <property type="term" value="F:hydrolase activity, acting on carbon-nitrogen (but not peptide) bonds, in linear amides"/>
    <property type="evidence" value="ECO:0007669"/>
    <property type="project" value="TreeGrafter"/>
</dbReference>
<dbReference type="InterPro" id="IPR050345">
    <property type="entry name" value="Aliph_Amidase/BUP"/>
</dbReference>
<dbReference type="AlphaFoldDB" id="A0A7X0BSC7"/>
<evidence type="ECO:0000256" key="2">
    <source>
        <dbReference type="SAM" id="SignalP"/>
    </source>
</evidence>
<comment type="caution">
    <text evidence="4">The sequence shown here is derived from an EMBL/GenBank/DDBJ whole genome shotgun (WGS) entry which is preliminary data.</text>
</comment>
<feature type="signal peptide" evidence="2">
    <location>
        <begin position="1"/>
        <end position="21"/>
    </location>
</feature>
<keyword evidence="2" id="KW-0732">Signal</keyword>
<name>A0A7X0BSC7_9PSED</name>